<dbReference type="HAMAP" id="MF_01479">
    <property type="entry name" value="WhiB"/>
    <property type="match status" value="1"/>
</dbReference>
<evidence type="ECO:0000256" key="6">
    <source>
        <dbReference type="ARBA" id="ARBA00023014"/>
    </source>
</evidence>
<keyword evidence="9 11" id="KW-1015">Disulfide bond</keyword>
<keyword evidence="4 11" id="KW-0479">Metal-binding</keyword>
<evidence type="ECO:0000256" key="1">
    <source>
        <dbReference type="ARBA" id="ARBA00004496"/>
    </source>
</evidence>
<protein>
    <recommendedName>
        <fullName evidence="11">Transcriptional regulator WhiB</fullName>
    </recommendedName>
</protein>
<organism evidence="13 14">
    <name type="scientific">Mycolicibacterium lutetiense</name>
    <dbReference type="NCBI Taxonomy" id="1641992"/>
    <lineage>
        <taxon>Bacteria</taxon>
        <taxon>Bacillati</taxon>
        <taxon>Actinomycetota</taxon>
        <taxon>Actinomycetes</taxon>
        <taxon>Mycobacteriales</taxon>
        <taxon>Mycobacteriaceae</taxon>
        <taxon>Mycolicibacterium</taxon>
    </lineage>
</organism>
<dbReference type="Proteomes" id="UP000694460">
    <property type="component" value="Unassembled WGS sequence"/>
</dbReference>
<comment type="subcellular location">
    <subcellularLocation>
        <location evidence="1 11">Cytoplasm</location>
    </subcellularLocation>
</comment>
<feature type="binding site" evidence="11">
    <location>
        <position position="16"/>
    </location>
    <ligand>
        <name>[4Fe-4S] cluster</name>
        <dbReference type="ChEBI" id="CHEBI:49883"/>
    </ligand>
</feature>
<keyword evidence="6 11" id="KW-0411">Iron-sulfur</keyword>
<evidence type="ECO:0000256" key="2">
    <source>
        <dbReference type="ARBA" id="ARBA00006597"/>
    </source>
</evidence>
<keyword evidence="10 11" id="KW-0804">Transcription</keyword>
<evidence type="ECO:0000256" key="4">
    <source>
        <dbReference type="ARBA" id="ARBA00022723"/>
    </source>
</evidence>
<keyword evidence="8 11" id="KW-0238">DNA-binding</keyword>
<keyword evidence="3 11" id="KW-0004">4Fe-4S</keyword>
<dbReference type="EMBL" id="JAGIOP010000001">
    <property type="protein sequence ID" value="MBP2450525.1"/>
    <property type="molecule type" value="Genomic_DNA"/>
</dbReference>
<dbReference type="InterPro" id="IPR003482">
    <property type="entry name" value="Whib"/>
</dbReference>
<keyword evidence="14" id="KW-1185">Reference proteome</keyword>
<feature type="binding site" evidence="11">
    <location>
        <position position="54"/>
    </location>
    <ligand>
        <name>[4Fe-4S] cluster</name>
        <dbReference type="ChEBI" id="CHEBI:49883"/>
    </ligand>
</feature>
<evidence type="ECO:0000256" key="3">
    <source>
        <dbReference type="ARBA" id="ARBA00022485"/>
    </source>
</evidence>
<dbReference type="InterPro" id="IPR034768">
    <property type="entry name" value="4FE4S_WBL"/>
</dbReference>
<comment type="cofactor">
    <cofactor evidence="11">
        <name>[4Fe-4S] cluster</name>
        <dbReference type="ChEBI" id="CHEBI:49883"/>
    </cofactor>
    <text evidence="11">Binds 1 [4Fe-4S] cluster per subunit. Following nitrosylation of the [4Fe-4S] cluster binds 1 [4Fe-8(NO)] cluster per subunit.</text>
</comment>
<feature type="domain" description="4Fe-4S Wbl-type" evidence="12">
    <location>
        <begin position="15"/>
        <end position="78"/>
    </location>
</feature>
<keyword evidence="11" id="KW-0963">Cytoplasm</keyword>
<evidence type="ECO:0000313" key="13">
    <source>
        <dbReference type="EMBL" id="MBP2450525.1"/>
    </source>
</evidence>
<evidence type="ECO:0000256" key="8">
    <source>
        <dbReference type="ARBA" id="ARBA00023125"/>
    </source>
</evidence>
<dbReference type="PROSITE" id="PS51674">
    <property type="entry name" value="4FE4S_WBL"/>
    <property type="match status" value="1"/>
</dbReference>
<reference evidence="13 14" key="1">
    <citation type="submission" date="2021-03" db="EMBL/GenBank/DDBJ databases">
        <title>Sequencing the genomes of 1000 actinobacteria strains.</title>
        <authorList>
            <person name="Klenk H.-P."/>
        </authorList>
    </citation>
    <scope>NUCLEOTIDE SEQUENCE [LARGE SCALE GENOMIC DNA]</scope>
    <source>
        <strain evidence="13 14">DSM 46713</strain>
    </source>
</reference>
<evidence type="ECO:0000256" key="9">
    <source>
        <dbReference type="ARBA" id="ARBA00023157"/>
    </source>
</evidence>
<comment type="caution">
    <text evidence="13">The sequence shown here is derived from an EMBL/GenBank/DDBJ whole genome shotgun (WGS) entry which is preliminary data.</text>
</comment>
<comment type="PTM">
    <text evidence="11">The Fe-S cluster can be nitrosylated by nitric oxide (NO).</text>
</comment>
<feature type="binding site" evidence="11">
    <location>
        <position position="45"/>
    </location>
    <ligand>
        <name>[4Fe-4S] cluster</name>
        <dbReference type="ChEBI" id="CHEBI:49883"/>
    </ligand>
</feature>
<evidence type="ECO:0000256" key="10">
    <source>
        <dbReference type="ARBA" id="ARBA00023163"/>
    </source>
</evidence>
<dbReference type="Pfam" id="PF02467">
    <property type="entry name" value="Whib"/>
    <property type="match status" value="1"/>
</dbReference>
<comment type="PTM">
    <text evidence="11">Upon Fe-S cluster removal intramolecular disulfide bonds are formed.</text>
</comment>
<sequence>MLRLADERAWQSRAKCRDHATDVFFPDRVGRTGLRQREETAKRICRECPVLSVCREHALRLPEDHGVWGAMTAAERSKARATGS</sequence>
<evidence type="ECO:0000313" key="14">
    <source>
        <dbReference type="Proteomes" id="UP000694460"/>
    </source>
</evidence>
<evidence type="ECO:0000259" key="12">
    <source>
        <dbReference type="PROSITE" id="PS51674"/>
    </source>
</evidence>
<evidence type="ECO:0000256" key="5">
    <source>
        <dbReference type="ARBA" id="ARBA00023004"/>
    </source>
</evidence>
<evidence type="ECO:0000256" key="7">
    <source>
        <dbReference type="ARBA" id="ARBA00023015"/>
    </source>
</evidence>
<dbReference type="RefSeq" id="WP_209913147.1">
    <property type="nucleotide sequence ID" value="NZ_JAGIOP010000001.1"/>
</dbReference>
<comment type="function">
    <text evidence="11">Acts as a transcriptional regulator. Probably redox-responsive. The apo- but not holo-form probably binds DNA.</text>
</comment>
<feature type="binding site" evidence="11">
    <location>
        <position position="48"/>
    </location>
    <ligand>
        <name>[4Fe-4S] cluster</name>
        <dbReference type="ChEBI" id="CHEBI:49883"/>
    </ligand>
</feature>
<keyword evidence="5 11" id="KW-0408">Iron</keyword>
<proteinExistence type="inferred from homology"/>
<accession>A0ABS4ZM04</accession>
<evidence type="ECO:0000256" key="11">
    <source>
        <dbReference type="HAMAP-Rule" id="MF_01479"/>
    </source>
</evidence>
<dbReference type="PANTHER" id="PTHR38839">
    <property type="entry name" value="TRANSCRIPTIONAL REGULATOR WHID-RELATED"/>
    <property type="match status" value="1"/>
</dbReference>
<gene>
    <name evidence="11" type="primary">whiB</name>
    <name evidence="13" type="ORF">JOF57_000410</name>
</gene>
<name>A0ABS4ZM04_9MYCO</name>
<comment type="similarity">
    <text evidence="2 11">Belongs to the WhiB family.</text>
</comment>
<keyword evidence="7 11" id="KW-0805">Transcription regulation</keyword>